<dbReference type="EMBL" id="FUWV01000001">
    <property type="protein sequence ID" value="SJZ38244.1"/>
    <property type="molecule type" value="Genomic_DNA"/>
</dbReference>
<proteinExistence type="predicted"/>
<dbReference type="Proteomes" id="UP000196365">
    <property type="component" value="Unassembled WGS sequence"/>
</dbReference>
<protein>
    <submittedName>
        <fullName evidence="1">Uncharacterized protein</fullName>
    </submittedName>
</protein>
<evidence type="ECO:0000313" key="2">
    <source>
        <dbReference type="Proteomes" id="UP000196365"/>
    </source>
</evidence>
<accession>A0A1T4K743</accession>
<evidence type="ECO:0000313" key="1">
    <source>
        <dbReference type="EMBL" id="SJZ38244.1"/>
    </source>
</evidence>
<dbReference type="AlphaFoldDB" id="A0A1T4K743"/>
<dbReference type="RefSeq" id="WP_087677826.1">
    <property type="nucleotide sequence ID" value="NZ_FUWV01000001.1"/>
</dbReference>
<keyword evidence="2" id="KW-1185">Reference proteome</keyword>
<reference evidence="1 2" key="1">
    <citation type="submission" date="2017-02" db="EMBL/GenBank/DDBJ databases">
        <authorList>
            <person name="Peterson S.W."/>
        </authorList>
    </citation>
    <scope>NUCLEOTIDE SEQUENCE [LARGE SCALE GENOMIC DNA]</scope>
    <source>
        <strain evidence="1 2">DSM 15102</strain>
    </source>
</reference>
<gene>
    <name evidence="1" type="ORF">SAMN02745973_00389</name>
</gene>
<sequence length="61" mass="7166">MDKNKAKAIAIEAEKLYFKYDCTPVQALEKAKELYESKERGENELKRCFDIMYQAVKGEQM</sequence>
<name>A0A1T4K743_9FIRM</name>
<organism evidence="1 2">
    <name type="scientific">Garciella nitratireducens DSM 15102</name>
    <dbReference type="NCBI Taxonomy" id="1121911"/>
    <lineage>
        <taxon>Bacteria</taxon>
        <taxon>Bacillati</taxon>
        <taxon>Bacillota</taxon>
        <taxon>Clostridia</taxon>
        <taxon>Eubacteriales</taxon>
        <taxon>Eubacteriaceae</taxon>
        <taxon>Garciella</taxon>
    </lineage>
</organism>